<protein>
    <submittedName>
        <fullName evidence="2">Glycosyltransferase family 2 protein</fullName>
    </submittedName>
</protein>
<dbReference type="EMBL" id="QPGL01000003">
    <property type="protein sequence ID" value="RCS69123.1"/>
    <property type="molecule type" value="Genomic_DNA"/>
</dbReference>
<evidence type="ECO:0000259" key="1">
    <source>
        <dbReference type="Pfam" id="PF00535"/>
    </source>
</evidence>
<dbReference type="CDD" id="cd00761">
    <property type="entry name" value="Glyco_tranf_GTA_type"/>
    <property type="match status" value="1"/>
</dbReference>
<accession>A0A368LGG8</accession>
<dbReference type="PANTHER" id="PTHR22916">
    <property type="entry name" value="GLYCOSYLTRANSFERASE"/>
    <property type="match status" value="1"/>
</dbReference>
<dbReference type="Gene3D" id="3.90.550.10">
    <property type="entry name" value="Spore Coat Polysaccharide Biosynthesis Protein SpsA, Chain A"/>
    <property type="match status" value="1"/>
</dbReference>
<dbReference type="PANTHER" id="PTHR22916:SF3">
    <property type="entry name" value="UDP-GLCNAC:BETAGAL BETA-1,3-N-ACETYLGLUCOSAMINYLTRANSFERASE-LIKE PROTEIN 1"/>
    <property type="match status" value="1"/>
</dbReference>
<dbReference type="InterPro" id="IPR001173">
    <property type="entry name" value="Glyco_trans_2-like"/>
</dbReference>
<organism evidence="2 3">
    <name type="scientific">Vibrio casei</name>
    <dbReference type="NCBI Taxonomy" id="673372"/>
    <lineage>
        <taxon>Bacteria</taxon>
        <taxon>Pseudomonadati</taxon>
        <taxon>Pseudomonadota</taxon>
        <taxon>Gammaproteobacteria</taxon>
        <taxon>Vibrionales</taxon>
        <taxon>Vibrionaceae</taxon>
        <taxon>Vibrio</taxon>
    </lineage>
</organism>
<feature type="domain" description="Glycosyltransferase 2-like" evidence="1">
    <location>
        <begin position="5"/>
        <end position="168"/>
    </location>
</feature>
<keyword evidence="2" id="KW-0808">Transferase</keyword>
<reference evidence="2 3" key="1">
    <citation type="journal article" date="2017" name="Elife">
        <title>Extensive horizontal gene transfer in cheese-associated bacteria.</title>
        <authorList>
            <person name="Bonham K.S."/>
            <person name="Wolfe B.E."/>
            <person name="Dutton R.J."/>
        </authorList>
    </citation>
    <scope>NUCLEOTIDE SEQUENCE [LARGE SCALE GENOMIC DNA]</scope>
    <source>
        <strain evidence="2 3">JB196</strain>
    </source>
</reference>
<dbReference type="AlphaFoldDB" id="A0A368LGG8"/>
<dbReference type="Pfam" id="PF00535">
    <property type="entry name" value="Glycos_transf_2"/>
    <property type="match status" value="1"/>
</dbReference>
<proteinExistence type="predicted"/>
<comment type="caution">
    <text evidence="2">The sequence shown here is derived from an EMBL/GenBank/DDBJ whole genome shotgun (WGS) entry which is preliminary data.</text>
</comment>
<evidence type="ECO:0000313" key="2">
    <source>
        <dbReference type="EMBL" id="RCS69123.1"/>
    </source>
</evidence>
<dbReference type="GO" id="GO:0016758">
    <property type="term" value="F:hexosyltransferase activity"/>
    <property type="evidence" value="ECO:0007669"/>
    <property type="project" value="UniProtKB-ARBA"/>
</dbReference>
<dbReference type="SUPFAM" id="SSF53448">
    <property type="entry name" value="Nucleotide-diphospho-sugar transferases"/>
    <property type="match status" value="1"/>
</dbReference>
<sequence>MKLISIITPSYNSSDLVTETYNAINSQSLSNFEWLITDDCSSDSTLSLLQNLASDDERIKVYRNEVNSGAAISRNNSLAHASGDFIAFIDSDDLWLPEKLEKQVAFMEENNIDFSFTAYELIDEQGNLIGQKVDTHLTGPVTYEDMLRKKATLGCSTVMLRRSAFEDISMPLIRTGQDYGLWLKLLKTGAKAYPMPEVLTQYRILPNSISRNKVKKAKRQWQIYREIEKLPLLKSAECFCFYAWRAVFRK</sequence>
<keyword evidence="3" id="KW-1185">Reference proteome</keyword>
<dbReference type="GeneID" id="303190442"/>
<dbReference type="RefSeq" id="WP_086962151.1">
    <property type="nucleotide sequence ID" value="NZ_FUKS01000041.1"/>
</dbReference>
<gene>
    <name evidence="2" type="ORF">CIK83_16080</name>
</gene>
<dbReference type="Proteomes" id="UP000252479">
    <property type="component" value="Unassembled WGS sequence"/>
</dbReference>
<dbReference type="InterPro" id="IPR029044">
    <property type="entry name" value="Nucleotide-diphossugar_trans"/>
</dbReference>
<evidence type="ECO:0000313" key="3">
    <source>
        <dbReference type="Proteomes" id="UP000252479"/>
    </source>
</evidence>
<name>A0A368LGG8_9VIBR</name>